<dbReference type="AlphaFoldDB" id="A0A7S3WXX7"/>
<evidence type="ECO:0000259" key="2">
    <source>
        <dbReference type="PROSITE" id="PS50181"/>
    </source>
</evidence>
<dbReference type="InterPro" id="IPR036047">
    <property type="entry name" value="F-box-like_dom_sf"/>
</dbReference>
<dbReference type="InterPro" id="IPR001810">
    <property type="entry name" value="F-box_dom"/>
</dbReference>
<gene>
    <name evidence="3" type="ORF">EHUX00137_LOCUS38021</name>
</gene>
<protein>
    <recommendedName>
        <fullName evidence="2">F-box domain-containing protein</fullName>
    </recommendedName>
</protein>
<reference evidence="3" key="1">
    <citation type="submission" date="2021-01" db="EMBL/GenBank/DDBJ databases">
        <authorList>
            <person name="Corre E."/>
            <person name="Pelletier E."/>
            <person name="Niang G."/>
            <person name="Scheremetjew M."/>
            <person name="Finn R."/>
            <person name="Kale V."/>
            <person name="Holt S."/>
            <person name="Cochrane G."/>
            <person name="Meng A."/>
            <person name="Brown T."/>
            <person name="Cohen L."/>
        </authorList>
    </citation>
    <scope>NUCLEOTIDE SEQUENCE</scope>
    <source>
        <strain evidence="3">379</strain>
    </source>
</reference>
<name>A0A7S3WXX7_EMIHU</name>
<dbReference type="EMBL" id="HBIR01048653">
    <property type="protein sequence ID" value="CAE0583539.1"/>
    <property type="molecule type" value="Transcribed_RNA"/>
</dbReference>
<feature type="region of interest" description="Disordered" evidence="1">
    <location>
        <begin position="186"/>
        <end position="229"/>
    </location>
</feature>
<feature type="compositionally biased region" description="Polar residues" evidence="1">
    <location>
        <begin position="216"/>
        <end position="225"/>
    </location>
</feature>
<organism evidence="3">
    <name type="scientific">Emiliania huxleyi</name>
    <name type="common">Coccolithophore</name>
    <name type="synonym">Pontosphaera huxleyi</name>
    <dbReference type="NCBI Taxonomy" id="2903"/>
    <lineage>
        <taxon>Eukaryota</taxon>
        <taxon>Haptista</taxon>
        <taxon>Haptophyta</taxon>
        <taxon>Prymnesiophyceae</taxon>
        <taxon>Isochrysidales</taxon>
        <taxon>Noelaerhabdaceae</taxon>
        <taxon>Emiliania</taxon>
    </lineage>
</organism>
<dbReference type="SUPFAM" id="SSF81383">
    <property type="entry name" value="F-box domain"/>
    <property type="match status" value="1"/>
</dbReference>
<sequence length="379" mass="40322">MNSPMAGAVVNLPLHVSSLSPTHRDLARRYVSNALADESRRSVRKANPHFSTLIASPSGAALLREAGFMPIADRYVVDTTADASLRRVLSALDATPTDGEADAPTLLSLPDELLLRALVGMSAPDLCRFGRACKAAGHIAGQGCLWLRHCHPRFWPEGFGADWLGADSWLALAPIGVASRAMRVGAAAPGRRHHDRPLRHDDGAALAPRQAGEPSSGGQRRSSQPAPRPAQLVDWKRVFMLSRMWGRVHASCAPGVRASLRAGLPLSALQHAPTAAAFRALPPDVAASLLVHDGQFGTGQWGLGLFFGGARLLSLEELSAQLCGGWRGDGALLSLTDTSGFQTLGCAPDGSIWLVSGFNEHRKAASWAEFLERVLQTTV</sequence>
<evidence type="ECO:0000313" key="3">
    <source>
        <dbReference type="EMBL" id="CAE0583539.1"/>
    </source>
</evidence>
<dbReference type="Gene3D" id="1.20.1280.50">
    <property type="match status" value="1"/>
</dbReference>
<feature type="domain" description="F-box" evidence="2">
    <location>
        <begin position="103"/>
        <end position="149"/>
    </location>
</feature>
<accession>A0A7S3WXX7</accession>
<evidence type="ECO:0000256" key="1">
    <source>
        <dbReference type="SAM" id="MobiDB-lite"/>
    </source>
</evidence>
<proteinExistence type="predicted"/>
<dbReference type="PROSITE" id="PS50181">
    <property type="entry name" value="FBOX"/>
    <property type="match status" value="1"/>
</dbReference>